<dbReference type="Proteomes" id="UP001596113">
    <property type="component" value="Unassembled WGS sequence"/>
</dbReference>
<organism evidence="2 3">
    <name type="scientific">Cohnella soli</name>
    <dbReference type="NCBI Taxonomy" id="425005"/>
    <lineage>
        <taxon>Bacteria</taxon>
        <taxon>Bacillati</taxon>
        <taxon>Bacillota</taxon>
        <taxon>Bacilli</taxon>
        <taxon>Bacillales</taxon>
        <taxon>Paenibacillaceae</taxon>
        <taxon>Cohnella</taxon>
    </lineage>
</organism>
<feature type="transmembrane region" description="Helical" evidence="1">
    <location>
        <begin position="6"/>
        <end position="26"/>
    </location>
</feature>
<evidence type="ECO:0000256" key="1">
    <source>
        <dbReference type="SAM" id="Phobius"/>
    </source>
</evidence>
<feature type="transmembrane region" description="Helical" evidence="1">
    <location>
        <begin position="260"/>
        <end position="281"/>
    </location>
</feature>
<sequence>MFIYWVIAIVFTIGAGMMILPFALSIKLKRRLRVPSTRTRRKQYLQDYYASLVSKANTRKVNYKVARMLKTAGHPYGMQVFHYHLLRLGLPVALGFLCIFLTKLRGILNGYSPPFPFLPFVVFVLIGYYLPRFIIHFFARNRREVLAEEIVKFSHRLIVCITDKIPLYYAIKRAGRTCKELKPYVDDLLIDWMDNPRMAINHFGEQIGINEVLPLTNTLLASWNAPQEKIINLFDQQVRNIDIMRDFQIKKKIEASPLRVTFVILIPFGVASALALLPWYISFQEVIKQVF</sequence>
<keyword evidence="1" id="KW-0812">Transmembrane</keyword>
<keyword evidence="1" id="KW-1133">Transmembrane helix</keyword>
<proteinExistence type="predicted"/>
<comment type="caution">
    <text evidence="2">The sequence shown here is derived from an EMBL/GenBank/DDBJ whole genome shotgun (WGS) entry which is preliminary data.</text>
</comment>
<accession>A0ABW0HQE4</accession>
<protein>
    <recommendedName>
        <fullName evidence="4">Type II secretion system protein GspF domain-containing protein</fullName>
    </recommendedName>
</protein>
<feature type="transmembrane region" description="Helical" evidence="1">
    <location>
        <begin position="85"/>
        <end position="104"/>
    </location>
</feature>
<keyword evidence="1" id="KW-0472">Membrane</keyword>
<keyword evidence="3" id="KW-1185">Reference proteome</keyword>
<evidence type="ECO:0008006" key="4">
    <source>
        <dbReference type="Google" id="ProtNLM"/>
    </source>
</evidence>
<name>A0ABW0HQE4_9BACL</name>
<reference evidence="3" key="1">
    <citation type="journal article" date="2019" name="Int. J. Syst. Evol. Microbiol.">
        <title>The Global Catalogue of Microorganisms (GCM) 10K type strain sequencing project: providing services to taxonomists for standard genome sequencing and annotation.</title>
        <authorList>
            <consortium name="The Broad Institute Genomics Platform"/>
            <consortium name="The Broad Institute Genome Sequencing Center for Infectious Disease"/>
            <person name="Wu L."/>
            <person name="Ma J."/>
        </authorList>
    </citation>
    <scope>NUCLEOTIDE SEQUENCE [LARGE SCALE GENOMIC DNA]</scope>
    <source>
        <strain evidence="3">CGMCC 1.18575</strain>
    </source>
</reference>
<evidence type="ECO:0000313" key="3">
    <source>
        <dbReference type="Proteomes" id="UP001596113"/>
    </source>
</evidence>
<feature type="transmembrane region" description="Helical" evidence="1">
    <location>
        <begin position="116"/>
        <end position="135"/>
    </location>
</feature>
<evidence type="ECO:0000313" key="2">
    <source>
        <dbReference type="EMBL" id="MFC5402425.1"/>
    </source>
</evidence>
<dbReference type="RefSeq" id="WP_378130862.1">
    <property type="nucleotide sequence ID" value="NZ_JBHSMI010000012.1"/>
</dbReference>
<gene>
    <name evidence="2" type="ORF">ACFPOF_06710</name>
</gene>
<dbReference type="EMBL" id="JBHSMI010000012">
    <property type="protein sequence ID" value="MFC5402425.1"/>
    <property type="molecule type" value="Genomic_DNA"/>
</dbReference>